<evidence type="ECO:0000313" key="2">
    <source>
        <dbReference type="EMBL" id="HIY26132.1"/>
    </source>
</evidence>
<accession>A0A9D1YBY6</accession>
<keyword evidence="2" id="KW-0489">Methyltransferase</keyword>
<sequence>MNREALLAQWREEAARGMTGWDFSHLEGRVVTEPLPWDYREKVRDFLKPGVRLLDLGTGGGELLMELGHPFSLTSVTEGWEPNYQLCLSRLAPLGVTVKKYDSEEGLPLPFPDDSFDLVLSRHESYDLGEVRRVLKKDGYFVTQQVGGENDLPLIRRVLPGAAGSFVGFNLENELPKFRQAGFRVLQSNQAYVESRYLDVGAVVFLLSVAPWECPGFSVDRCEQALFTLEEQMETLGFVPNTEHRFLIVAKNRK</sequence>
<reference evidence="2" key="1">
    <citation type="journal article" date="2021" name="PeerJ">
        <title>Extensive microbial diversity within the chicken gut microbiome revealed by metagenomics and culture.</title>
        <authorList>
            <person name="Gilroy R."/>
            <person name="Ravi A."/>
            <person name="Getino M."/>
            <person name="Pursley I."/>
            <person name="Horton D.L."/>
            <person name="Alikhan N.F."/>
            <person name="Baker D."/>
            <person name="Gharbi K."/>
            <person name="Hall N."/>
            <person name="Watson M."/>
            <person name="Adriaenssens E.M."/>
            <person name="Foster-Nyarko E."/>
            <person name="Jarju S."/>
            <person name="Secka A."/>
            <person name="Antonio M."/>
            <person name="Oren A."/>
            <person name="Chaudhuri R.R."/>
            <person name="La Ragione R."/>
            <person name="Hildebrand F."/>
            <person name="Pallen M.J."/>
        </authorList>
    </citation>
    <scope>NUCLEOTIDE SEQUENCE</scope>
    <source>
        <strain evidence="2">1282</strain>
    </source>
</reference>
<dbReference type="EMBL" id="DXDU01000049">
    <property type="protein sequence ID" value="HIY26132.1"/>
    <property type="molecule type" value="Genomic_DNA"/>
</dbReference>
<evidence type="ECO:0000259" key="1">
    <source>
        <dbReference type="Pfam" id="PF08241"/>
    </source>
</evidence>
<dbReference type="PANTHER" id="PTHR43460:SF1">
    <property type="entry name" value="METHYLTRANSFERASE TYPE 11 DOMAIN-CONTAINING PROTEIN"/>
    <property type="match status" value="1"/>
</dbReference>
<name>A0A9D1YBY6_9FIRM</name>
<dbReference type="Pfam" id="PF08241">
    <property type="entry name" value="Methyltransf_11"/>
    <property type="match status" value="1"/>
</dbReference>
<feature type="domain" description="Methyltransferase type 11" evidence="1">
    <location>
        <begin position="54"/>
        <end position="142"/>
    </location>
</feature>
<reference evidence="2" key="2">
    <citation type="submission" date="2021-04" db="EMBL/GenBank/DDBJ databases">
        <authorList>
            <person name="Gilroy R."/>
        </authorList>
    </citation>
    <scope>NUCLEOTIDE SEQUENCE</scope>
    <source>
        <strain evidence="2">1282</strain>
    </source>
</reference>
<dbReference type="InterPro" id="IPR029063">
    <property type="entry name" value="SAM-dependent_MTases_sf"/>
</dbReference>
<dbReference type="Gene3D" id="3.40.50.150">
    <property type="entry name" value="Vaccinia Virus protein VP39"/>
    <property type="match status" value="1"/>
</dbReference>
<dbReference type="InterPro" id="IPR052939">
    <property type="entry name" value="23S_rRNA_MeTrnsfrase_RlmA"/>
</dbReference>
<proteinExistence type="predicted"/>
<keyword evidence="2" id="KW-0808">Transferase</keyword>
<comment type="caution">
    <text evidence="2">The sequence shown here is derived from an EMBL/GenBank/DDBJ whole genome shotgun (WGS) entry which is preliminary data.</text>
</comment>
<dbReference type="SUPFAM" id="SSF53335">
    <property type="entry name" value="S-adenosyl-L-methionine-dependent methyltransferases"/>
    <property type="match status" value="1"/>
</dbReference>
<dbReference type="GO" id="GO:0008757">
    <property type="term" value="F:S-adenosylmethionine-dependent methyltransferase activity"/>
    <property type="evidence" value="ECO:0007669"/>
    <property type="project" value="InterPro"/>
</dbReference>
<dbReference type="InterPro" id="IPR013216">
    <property type="entry name" value="Methyltransf_11"/>
</dbReference>
<gene>
    <name evidence="2" type="ORF">H9838_03055</name>
</gene>
<organism evidence="2 3">
    <name type="scientific">Candidatus Acutalibacter pullistercoris</name>
    <dbReference type="NCBI Taxonomy" id="2838418"/>
    <lineage>
        <taxon>Bacteria</taxon>
        <taxon>Bacillati</taxon>
        <taxon>Bacillota</taxon>
        <taxon>Clostridia</taxon>
        <taxon>Eubacteriales</taxon>
        <taxon>Acutalibacteraceae</taxon>
        <taxon>Acutalibacter</taxon>
    </lineage>
</organism>
<dbReference type="CDD" id="cd02440">
    <property type="entry name" value="AdoMet_MTases"/>
    <property type="match status" value="1"/>
</dbReference>
<dbReference type="Proteomes" id="UP000823915">
    <property type="component" value="Unassembled WGS sequence"/>
</dbReference>
<evidence type="ECO:0000313" key="3">
    <source>
        <dbReference type="Proteomes" id="UP000823915"/>
    </source>
</evidence>
<dbReference type="PANTHER" id="PTHR43460">
    <property type="entry name" value="METHYLTRANSFERASE"/>
    <property type="match status" value="1"/>
</dbReference>
<dbReference type="GO" id="GO:0032259">
    <property type="term" value="P:methylation"/>
    <property type="evidence" value="ECO:0007669"/>
    <property type="project" value="UniProtKB-KW"/>
</dbReference>
<protein>
    <submittedName>
        <fullName evidence="2">Class I SAM-dependent methyltransferase</fullName>
    </submittedName>
</protein>
<dbReference type="AlphaFoldDB" id="A0A9D1YBY6"/>